<reference evidence="3" key="1">
    <citation type="submission" date="2016-10" db="EMBL/GenBank/DDBJ databases">
        <authorList>
            <person name="Varghese N."/>
            <person name="Submissions S."/>
        </authorList>
    </citation>
    <scope>NUCLEOTIDE SEQUENCE [LARGE SCALE GENOMIC DNA]</scope>
    <source>
        <strain evidence="3">ATCC 25963</strain>
    </source>
</reference>
<gene>
    <name evidence="2" type="ORF">SAMN02745121_08247</name>
</gene>
<name>A0A1I2HUX8_9BACT</name>
<feature type="compositionally biased region" description="Pro residues" evidence="1">
    <location>
        <begin position="236"/>
        <end position="266"/>
    </location>
</feature>
<sequence length="282" mass="30170">MSERHVQCSACEVLRPESEAHNIPTLAGEQYVDGYYCSAHAGAALDAARAHVAGLDFEDDTRDDMMPLVTLHALVRARGLMSESLDPPAPGEGLERVRNEALALLDLLRHTRLPIVEPSALCSGCYRAVPASQVRVIPWFNDHAAAFVTTFRCGDCFAASLADTRARLTFGGPGEVARLAEFFHRHAVTIHEHRRGDPPEAVRPLLALALDHLAAGTLKLQIGETVPLNDVRSAPSGPPPAAAPAPSTPPEPAAAPPPAAPEPRPGPSLWQRIRRAFGRSGD</sequence>
<proteinExistence type="predicted"/>
<evidence type="ECO:0000313" key="2">
    <source>
        <dbReference type="EMBL" id="SFF33965.1"/>
    </source>
</evidence>
<dbReference type="RefSeq" id="WP_170135995.1">
    <property type="nucleotide sequence ID" value="NZ_FOMX01000049.1"/>
</dbReference>
<protein>
    <submittedName>
        <fullName evidence="2">Uncharacterized protein</fullName>
    </submittedName>
</protein>
<dbReference type="EMBL" id="FOMX01000049">
    <property type="protein sequence ID" value="SFF33965.1"/>
    <property type="molecule type" value="Genomic_DNA"/>
</dbReference>
<accession>A0A1I2HUX8</accession>
<organism evidence="2 3">
    <name type="scientific">Nannocystis exedens</name>
    <dbReference type="NCBI Taxonomy" id="54"/>
    <lineage>
        <taxon>Bacteria</taxon>
        <taxon>Pseudomonadati</taxon>
        <taxon>Myxococcota</taxon>
        <taxon>Polyangia</taxon>
        <taxon>Nannocystales</taxon>
        <taxon>Nannocystaceae</taxon>
        <taxon>Nannocystis</taxon>
    </lineage>
</organism>
<dbReference type="Proteomes" id="UP000199400">
    <property type="component" value="Unassembled WGS sequence"/>
</dbReference>
<keyword evidence="3" id="KW-1185">Reference proteome</keyword>
<dbReference type="AlphaFoldDB" id="A0A1I2HUX8"/>
<evidence type="ECO:0000313" key="3">
    <source>
        <dbReference type="Proteomes" id="UP000199400"/>
    </source>
</evidence>
<feature type="region of interest" description="Disordered" evidence="1">
    <location>
        <begin position="229"/>
        <end position="269"/>
    </location>
</feature>
<evidence type="ECO:0000256" key="1">
    <source>
        <dbReference type="SAM" id="MobiDB-lite"/>
    </source>
</evidence>